<dbReference type="Ensembl" id="ENSSMAT00000042514.1">
    <property type="protein sequence ID" value="ENSSMAP00000036230.1"/>
    <property type="gene ID" value="ENSSMAG00000016661.2"/>
</dbReference>
<keyword evidence="2" id="KW-1015">Disulfide bond</keyword>
<evidence type="ECO:0000259" key="4">
    <source>
        <dbReference type="PROSITE" id="PS50835"/>
    </source>
</evidence>
<dbReference type="GO" id="GO:0006955">
    <property type="term" value="P:immune response"/>
    <property type="evidence" value="ECO:0007669"/>
    <property type="project" value="TreeGrafter"/>
</dbReference>
<accession>A0A8D3BMH2</accession>
<dbReference type="Gene3D" id="2.60.40.10">
    <property type="entry name" value="Immunoglobulins"/>
    <property type="match status" value="4"/>
</dbReference>
<evidence type="ECO:0000256" key="2">
    <source>
        <dbReference type="ARBA" id="ARBA00023157"/>
    </source>
</evidence>
<dbReference type="GO" id="GO:0004888">
    <property type="term" value="F:transmembrane signaling receptor activity"/>
    <property type="evidence" value="ECO:0007669"/>
    <property type="project" value="TreeGrafter"/>
</dbReference>
<keyword evidence="1 3" id="KW-0732">Signal</keyword>
<dbReference type="PANTHER" id="PTHR11481">
    <property type="entry name" value="IMMUNOGLOBULIN FC RECEPTOR"/>
    <property type="match status" value="1"/>
</dbReference>
<organism evidence="5 6">
    <name type="scientific">Scophthalmus maximus</name>
    <name type="common">Turbot</name>
    <name type="synonym">Psetta maxima</name>
    <dbReference type="NCBI Taxonomy" id="52904"/>
    <lineage>
        <taxon>Eukaryota</taxon>
        <taxon>Metazoa</taxon>
        <taxon>Chordata</taxon>
        <taxon>Craniata</taxon>
        <taxon>Vertebrata</taxon>
        <taxon>Euteleostomi</taxon>
        <taxon>Actinopterygii</taxon>
        <taxon>Neopterygii</taxon>
        <taxon>Teleostei</taxon>
        <taxon>Neoteleostei</taxon>
        <taxon>Acanthomorphata</taxon>
        <taxon>Carangaria</taxon>
        <taxon>Pleuronectiformes</taxon>
        <taxon>Pleuronectoidei</taxon>
        <taxon>Scophthalmidae</taxon>
        <taxon>Scophthalmus</taxon>
    </lineage>
</organism>
<dbReference type="GO" id="GO:0009897">
    <property type="term" value="C:external side of plasma membrane"/>
    <property type="evidence" value="ECO:0007669"/>
    <property type="project" value="TreeGrafter"/>
</dbReference>
<evidence type="ECO:0000313" key="6">
    <source>
        <dbReference type="Proteomes" id="UP000694558"/>
    </source>
</evidence>
<dbReference type="Pfam" id="PF13895">
    <property type="entry name" value="Ig_2"/>
    <property type="match status" value="2"/>
</dbReference>
<name>A0A8D3BMH2_SCOMX</name>
<dbReference type="InterPro" id="IPR003598">
    <property type="entry name" value="Ig_sub2"/>
</dbReference>
<dbReference type="InterPro" id="IPR050488">
    <property type="entry name" value="Ig_Fc_receptor"/>
</dbReference>
<dbReference type="PROSITE" id="PS50835">
    <property type="entry name" value="IG_LIKE"/>
    <property type="match status" value="2"/>
</dbReference>
<dbReference type="GeneTree" id="ENSGT00940000163711"/>
<evidence type="ECO:0000256" key="1">
    <source>
        <dbReference type="ARBA" id="ARBA00022729"/>
    </source>
</evidence>
<evidence type="ECO:0000256" key="3">
    <source>
        <dbReference type="SAM" id="SignalP"/>
    </source>
</evidence>
<feature type="chain" id="PRO_5046803789" description="Ig-like domain-containing protein" evidence="3">
    <location>
        <begin position="23"/>
        <end position="408"/>
    </location>
</feature>
<reference evidence="5" key="1">
    <citation type="submission" date="2023-05" db="EMBL/GenBank/DDBJ databases">
        <title>High-quality long-read genome of Scophthalmus maximus.</title>
        <authorList>
            <person name="Lien S."/>
            <person name="Martinez P."/>
        </authorList>
    </citation>
    <scope>NUCLEOTIDE SEQUENCE [LARGE SCALE GENOMIC DNA]</scope>
</reference>
<dbReference type="PANTHER" id="PTHR11481:SF64">
    <property type="entry name" value="FC RECEPTOR-LIKE PROTEIN 4"/>
    <property type="match status" value="1"/>
</dbReference>
<dbReference type="GO" id="GO:0007166">
    <property type="term" value="P:cell surface receptor signaling pathway"/>
    <property type="evidence" value="ECO:0007669"/>
    <property type="project" value="TreeGrafter"/>
</dbReference>
<dbReference type="SUPFAM" id="SSF48726">
    <property type="entry name" value="Immunoglobulin"/>
    <property type="match status" value="3"/>
</dbReference>
<proteinExistence type="predicted"/>
<dbReference type="SMART" id="SM00409">
    <property type="entry name" value="IG"/>
    <property type="match status" value="3"/>
</dbReference>
<dbReference type="InterPro" id="IPR013783">
    <property type="entry name" value="Ig-like_fold"/>
</dbReference>
<feature type="domain" description="Ig-like" evidence="4">
    <location>
        <begin position="25"/>
        <end position="189"/>
    </location>
</feature>
<dbReference type="InterPro" id="IPR036179">
    <property type="entry name" value="Ig-like_dom_sf"/>
</dbReference>
<dbReference type="Proteomes" id="UP000694558">
    <property type="component" value="Chromosome 2"/>
</dbReference>
<protein>
    <recommendedName>
        <fullName evidence="4">Ig-like domain-containing protein</fullName>
    </recommendedName>
</protein>
<dbReference type="SMART" id="SM00408">
    <property type="entry name" value="IGc2"/>
    <property type="match status" value="2"/>
</dbReference>
<dbReference type="InterPro" id="IPR003599">
    <property type="entry name" value="Ig_sub"/>
</dbReference>
<dbReference type="AlphaFoldDB" id="A0A8D3BMH2"/>
<dbReference type="InterPro" id="IPR007110">
    <property type="entry name" value="Ig-like_dom"/>
</dbReference>
<sequence>MLSTLLILLSFASSLFVAATLAVLPNRSQFFRHESVSLSCGQQGNSSAWRVMMNTSMKTNQECHTSGAPGNESHCFIDCIYPFDTGVYWCESGAGACSNAVNISVTDGTVILDVPVRPVTEGDDVTLRCKNWTTPSSGLASRFYKDQLFIGSSSTGSMTIAGVSEADQGLYKCSISGAGESTHSWLAVTDDLNPGDTTLSIHPDRSQFYRYETLTLNCAVSGNFSGWTLRRNTSSGTFLSSEDGWCRQNGSSCINPSTFTSDNGVFWCESDEGCRSNVLSITVNVGVVIVEIPARPVAEGDRVTVRCSHKERYVKTAVSDFNASFYRNGVFMGIHPEGTMTIPAVSESDEGFYTCKHPTKGASLQSFLAVTGDDDRLTQTAQTSLRDKSFSRGRYLISLSEMKLTQYN</sequence>
<feature type="domain" description="Ig-like" evidence="4">
    <location>
        <begin position="285"/>
        <end position="371"/>
    </location>
</feature>
<reference evidence="5" key="2">
    <citation type="submission" date="2025-08" db="UniProtKB">
        <authorList>
            <consortium name="Ensembl"/>
        </authorList>
    </citation>
    <scope>IDENTIFICATION</scope>
</reference>
<evidence type="ECO:0000313" key="5">
    <source>
        <dbReference type="Ensembl" id="ENSSMAP00000036230.1"/>
    </source>
</evidence>
<feature type="signal peptide" evidence="3">
    <location>
        <begin position="1"/>
        <end position="22"/>
    </location>
</feature>